<sequence>MMNTQILIPERHPQSEKLSELLASFAGRTAVQYVFLSYSQTAQKQLLIIHLSSSHLPDGVYRGKWIRKALHQCKTHVILLAGLDVRKHLRLGSLFTLRHCHASTLIHTAEGHEFSAPEPGRQLKKFRQFREAYYHTHDLLSTEISKAENSHSLAMAYHLYTSLFQHHLFYLEFLHLGTYFYQDSLDQRFLRLEPFLPQIRSLMLKKTGTTYFITDALLSVAKADRQQDLMCLKDEFKEAIAETERQLYDIVTTTFREMKKAVRHRSITPQILTKNKAVSPYEPVISILTRHFCIEEIFLFHQEEVYAAGQKTQVLYLLLLSKKISNQDLFEMMQIVARKTGGTYAVVPIAHSAAWIQDSLWECQSFFRTIMVPEKAIYTAEIPSVIHWHTGEQDAGLDIDLDYHHFCGLHEKYRLVRSVEKPDSHQGSGLILSGIFYRACSVFIYATLHYRPNRINIRILWKLCEYAEPKIKTLGYLIEKLPFDFFSFLNPSENLHRDTCLLNEDILKIIDELVQAFAELLEERCKK</sequence>
<dbReference type="RefSeq" id="WP_307451455.1">
    <property type="nucleotide sequence ID" value="NZ_JAUTAL010000001.1"/>
</dbReference>
<comment type="caution">
    <text evidence="1">The sequence shown here is derived from an EMBL/GenBank/DDBJ whole genome shotgun (WGS) entry which is preliminary data.</text>
</comment>
<proteinExistence type="predicted"/>
<keyword evidence="2" id="KW-1185">Reference proteome</keyword>
<name>A0ABU0TL05_9FLAO</name>
<dbReference type="EMBL" id="JAUTAL010000001">
    <property type="protein sequence ID" value="MDQ1097725.1"/>
    <property type="molecule type" value="Genomic_DNA"/>
</dbReference>
<gene>
    <name evidence="1" type="ORF">QE404_002872</name>
</gene>
<protein>
    <submittedName>
        <fullName evidence="1">Uncharacterized protein</fullName>
    </submittedName>
</protein>
<dbReference type="Proteomes" id="UP001225072">
    <property type="component" value="Unassembled WGS sequence"/>
</dbReference>
<organism evidence="1 2">
    <name type="scientific">Chryseobacterium camelliae</name>
    <dbReference type="NCBI Taxonomy" id="1265445"/>
    <lineage>
        <taxon>Bacteria</taxon>
        <taxon>Pseudomonadati</taxon>
        <taxon>Bacteroidota</taxon>
        <taxon>Flavobacteriia</taxon>
        <taxon>Flavobacteriales</taxon>
        <taxon>Weeksellaceae</taxon>
        <taxon>Chryseobacterium group</taxon>
        <taxon>Chryseobacterium</taxon>
    </lineage>
</organism>
<accession>A0ABU0TL05</accession>
<evidence type="ECO:0000313" key="1">
    <source>
        <dbReference type="EMBL" id="MDQ1097725.1"/>
    </source>
</evidence>
<evidence type="ECO:0000313" key="2">
    <source>
        <dbReference type="Proteomes" id="UP001225072"/>
    </source>
</evidence>
<reference evidence="1 2" key="1">
    <citation type="submission" date="2023-07" db="EMBL/GenBank/DDBJ databases">
        <title>Functional and genomic diversity of the sorghum phyllosphere microbiome.</title>
        <authorList>
            <person name="Shade A."/>
        </authorList>
    </citation>
    <scope>NUCLEOTIDE SEQUENCE [LARGE SCALE GENOMIC DNA]</scope>
    <source>
        <strain evidence="1 2">SORGH_AS_1064</strain>
    </source>
</reference>